<reference evidence="3" key="1">
    <citation type="submission" date="2020-05" db="EMBL/GenBank/DDBJ databases">
        <authorList>
            <person name="Chiriac C."/>
            <person name="Salcher M."/>
            <person name="Ghai R."/>
            <person name="Kavagutti S V."/>
        </authorList>
    </citation>
    <scope>NUCLEOTIDE SEQUENCE</scope>
</reference>
<dbReference type="Pfam" id="PF00583">
    <property type="entry name" value="Acetyltransf_1"/>
    <property type="match status" value="1"/>
</dbReference>
<dbReference type="EMBL" id="CAEZVT010000042">
    <property type="protein sequence ID" value="CAB4634448.1"/>
    <property type="molecule type" value="Genomic_DNA"/>
</dbReference>
<dbReference type="PANTHER" id="PTHR13947:SF37">
    <property type="entry name" value="LD18367P"/>
    <property type="match status" value="1"/>
</dbReference>
<dbReference type="Gene3D" id="3.40.630.30">
    <property type="match status" value="1"/>
</dbReference>
<dbReference type="PROSITE" id="PS51186">
    <property type="entry name" value="GNAT"/>
    <property type="match status" value="1"/>
</dbReference>
<protein>
    <submittedName>
        <fullName evidence="3">Unannotated protein</fullName>
    </submittedName>
</protein>
<feature type="domain" description="N-acetyltransferase" evidence="2">
    <location>
        <begin position="3"/>
        <end position="150"/>
    </location>
</feature>
<proteinExistence type="predicted"/>
<accession>A0A6J6JCR6</accession>
<sequence length="150" mass="16238">MELNVRVALSSDLPELIALDAECFPKGNTDLEPAPAGEIEAGVDDGGVFVAIADSNVVGMLQLDKVSSNEWELLTLAITSSHRNQGVGQALMERFFLELSQSPYMVAVSCMTSPSNQAMQGLLESYGFVQVGLLEDYFGPGKHRLKFQLN</sequence>
<dbReference type="InterPro" id="IPR016181">
    <property type="entry name" value="Acyl_CoA_acyltransferase"/>
</dbReference>
<dbReference type="InterPro" id="IPR000182">
    <property type="entry name" value="GNAT_dom"/>
</dbReference>
<name>A0A6J6JCR6_9ZZZZ</name>
<dbReference type="PANTHER" id="PTHR13947">
    <property type="entry name" value="GNAT FAMILY N-ACETYLTRANSFERASE"/>
    <property type="match status" value="1"/>
</dbReference>
<keyword evidence="1" id="KW-0808">Transferase</keyword>
<evidence type="ECO:0000256" key="1">
    <source>
        <dbReference type="ARBA" id="ARBA00022679"/>
    </source>
</evidence>
<dbReference type="CDD" id="cd04301">
    <property type="entry name" value="NAT_SF"/>
    <property type="match status" value="1"/>
</dbReference>
<evidence type="ECO:0000313" key="3">
    <source>
        <dbReference type="EMBL" id="CAB4634448.1"/>
    </source>
</evidence>
<dbReference type="GO" id="GO:0008080">
    <property type="term" value="F:N-acetyltransferase activity"/>
    <property type="evidence" value="ECO:0007669"/>
    <property type="project" value="InterPro"/>
</dbReference>
<evidence type="ECO:0000259" key="2">
    <source>
        <dbReference type="PROSITE" id="PS51186"/>
    </source>
</evidence>
<dbReference type="AlphaFoldDB" id="A0A6J6JCR6"/>
<organism evidence="3">
    <name type="scientific">freshwater metagenome</name>
    <dbReference type="NCBI Taxonomy" id="449393"/>
    <lineage>
        <taxon>unclassified sequences</taxon>
        <taxon>metagenomes</taxon>
        <taxon>ecological metagenomes</taxon>
    </lineage>
</organism>
<dbReference type="InterPro" id="IPR050769">
    <property type="entry name" value="NAT_camello-type"/>
</dbReference>
<gene>
    <name evidence="3" type="ORF">UFOPK2131_00505</name>
</gene>
<dbReference type="SUPFAM" id="SSF55729">
    <property type="entry name" value="Acyl-CoA N-acyltransferases (Nat)"/>
    <property type="match status" value="1"/>
</dbReference>